<keyword evidence="4" id="KW-0479">Metal-binding</keyword>
<dbReference type="PROSITE" id="PS50089">
    <property type="entry name" value="ZF_RING_2"/>
    <property type="match status" value="1"/>
</dbReference>
<dbReference type="EC" id="2.3.2.27" evidence="2"/>
<dbReference type="EMBL" id="CAUOFW020001225">
    <property type="protein sequence ID" value="CAK9142443.1"/>
    <property type="molecule type" value="Genomic_DNA"/>
</dbReference>
<dbReference type="Gene3D" id="3.30.40.10">
    <property type="entry name" value="Zinc/RING finger domain, C3HC4 (zinc finger)"/>
    <property type="match status" value="1"/>
</dbReference>
<accession>A0ABC8RBU7</accession>
<feature type="domain" description="RING-type" evidence="10">
    <location>
        <begin position="177"/>
        <end position="217"/>
    </location>
</feature>
<proteinExistence type="predicted"/>
<dbReference type="Pfam" id="PF13639">
    <property type="entry name" value="zf-RING_2"/>
    <property type="match status" value="1"/>
</dbReference>
<dbReference type="AlphaFoldDB" id="A0ABC8RBU7"/>
<reference evidence="11 12" key="1">
    <citation type="submission" date="2024-02" db="EMBL/GenBank/DDBJ databases">
        <authorList>
            <person name="Vignale AGUSTIN F."/>
            <person name="Sosa J E."/>
            <person name="Modenutti C."/>
        </authorList>
    </citation>
    <scope>NUCLEOTIDE SEQUENCE [LARGE SCALE GENOMIC DNA]</scope>
</reference>
<evidence type="ECO:0000256" key="1">
    <source>
        <dbReference type="ARBA" id="ARBA00000900"/>
    </source>
</evidence>
<feature type="region of interest" description="Disordered" evidence="9">
    <location>
        <begin position="53"/>
        <end position="92"/>
    </location>
</feature>
<sequence length="227" mass="24779">MGSICSCFHVPDVDDNLESNSPNNGNCSCLNCCVQNIMNKCGVLFGRAGMHASSSSNHEAASSNSMVAVNNSSEASRAQNRPLPNSESPRHSLLQQDVLVTRHEKSSGHSRVEPEPFGEGNVQANLKSLGGGNKPIGSYREGRSKECFSESSLTILSAKGESRGQYFYGSSEDEDVCPTCLEEYTPENPKINTKCSHHYHLGCIYEWMERSNSCPVCGRLMVFDENT</sequence>
<keyword evidence="12" id="KW-1185">Reference proteome</keyword>
<evidence type="ECO:0000259" key="10">
    <source>
        <dbReference type="PROSITE" id="PS50089"/>
    </source>
</evidence>
<keyword evidence="3" id="KW-0808">Transferase</keyword>
<evidence type="ECO:0000256" key="4">
    <source>
        <dbReference type="ARBA" id="ARBA00022723"/>
    </source>
</evidence>
<dbReference type="InterPro" id="IPR013083">
    <property type="entry name" value="Znf_RING/FYVE/PHD"/>
</dbReference>
<dbReference type="Proteomes" id="UP001642360">
    <property type="component" value="Unassembled WGS sequence"/>
</dbReference>
<dbReference type="PANTHER" id="PTHR46463:SF10">
    <property type="entry name" value="OS01G0926200 PROTEIN"/>
    <property type="match status" value="1"/>
</dbReference>
<keyword evidence="5 8" id="KW-0863">Zinc-finger</keyword>
<evidence type="ECO:0000256" key="8">
    <source>
        <dbReference type="PROSITE-ProRule" id="PRU00175"/>
    </source>
</evidence>
<dbReference type="PANTHER" id="PTHR46463">
    <property type="entry name" value="ZINC FINGER, RING/FYVE/PHD-TYPE"/>
    <property type="match status" value="1"/>
</dbReference>
<feature type="compositionally biased region" description="Low complexity" evidence="9">
    <location>
        <begin position="53"/>
        <end position="76"/>
    </location>
</feature>
<protein>
    <recommendedName>
        <fullName evidence="2">RING-type E3 ubiquitin transferase</fullName>
        <ecNumber evidence="2">2.3.2.27</ecNumber>
    </recommendedName>
</protein>
<evidence type="ECO:0000256" key="3">
    <source>
        <dbReference type="ARBA" id="ARBA00022679"/>
    </source>
</evidence>
<evidence type="ECO:0000313" key="11">
    <source>
        <dbReference type="EMBL" id="CAK9142443.1"/>
    </source>
</evidence>
<dbReference type="InterPro" id="IPR001841">
    <property type="entry name" value="Znf_RING"/>
</dbReference>
<feature type="compositionally biased region" description="Polar residues" evidence="9">
    <location>
        <begin position="77"/>
        <end position="87"/>
    </location>
</feature>
<evidence type="ECO:0000256" key="5">
    <source>
        <dbReference type="ARBA" id="ARBA00022771"/>
    </source>
</evidence>
<organism evidence="11 12">
    <name type="scientific">Ilex paraguariensis</name>
    <name type="common">yerba mate</name>
    <dbReference type="NCBI Taxonomy" id="185542"/>
    <lineage>
        <taxon>Eukaryota</taxon>
        <taxon>Viridiplantae</taxon>
        <taxon>Streptophyta</taxon>
        <taxon>Embryophyta</taxon>
        <taxon>Tracheophyta</taxon>
        <taxon>Spermatophyta</taxon>
        <taxon>Magnoliopsida</taxon>
        <taxon>eudicotyledons</taxon>
        <taxon>Gunneridae</taxon>
        <taxon>Pentapetalae</taxon>
        <taxon>asterids</taxon>
        <taxon>campanulids</taxon>
        <taxon>Aquifoliales</taxon>
        <taxon>Aquifoliaceae</taxon>
        <taxon>Ilex</taxon>
    </lineage>
</organism>
<evidence type="ECO:0000256" key="9">
    <source>
        <dbReference type="SAM" id="MobiDB-lite"/>
    </source>
</evidence>
<evidence type="ECO:0000313" key="12">
    <source>
        <dbReference type="Proteomes" id="UP001642360"/>
    </source>
</evidence>
<comment type="catalytic activity">
    <reaction evidence="1">
        <text>S-ubiquitinyl-[E2 ubiquitin-conjugating enzyme]-L-cysteine + [acceptor protein]-L-lysine = [E2 ubiquitin-conjugating enzyme]-L-cysteine + N(6)-ubiquitinyl-[acceptor protein]-L-lysine.</text>
        <dbReference type="EC" id="2.3.2.27"/>
    </reaction>
</comment>
<gene>
    <name evidence="11" type="ORF">ILEXP_LOCUS10126</name>
</gene>
<dbReference type="SMART" id="SM00184">
    <property type="entry name" value="RING"/>
    <property type="match status" value="1"/>
</dbReference>
<dbReference type="GO" id="GO:0008270">
    <property type="term" value="F:zinc ion binding"/>
    <property type="evidence" value="ECO:0007669"/>
    <property type="project" value="UniProtKB-KW"/>
</dbReference>
<comment type="caution">
    <text evidence="11">The sequence shown here is derived from an EMBL/GenBank/DDBJ whole genome shotgun (WGS) entry which is preliminary data.</text>
</comment>
<evidence type="ECO:0000256" key="6">
    <source>
        <dbReference type="ARBA" id="ARBA00022786"/>
    </source>
</evidence>
<dbReference type="GO" id="GO:0061630">
    <property type="term" value="F:ubiquitin protein ligase activity"/>
    <property type="evidence" value="ECO:0007669"/>
    <property type="project" value="UniProtKB-EC"/>
</dbReference>
<dbReference type="SUPFAM" id="SSF57850">
    <property type="entry name" value="RING/U-box"/>
    <property type="match status" value="1"/>
</dbReference>
<keyword evidence="7" id="KW-0862">Zinc</keyword>
<keyword evidence="6" id="KW-0833">Ubl conjugation pathway</keyword>
<dbReference type="CDD" id="cd23116">
    <property type="entry name" value="RING-H2_AIRP1-like"/>
    <property type="match status" value="1"/>
</dbReference>
<name>A0ABC8RBU7_9AQUA</name>
<evidence type="ECO:0000256" key="7">
    <source>
        <dbReference type="ARBA" id="ARBA00022833"/>
    </source>
</evidence>
<evidence type="ECO:0000256" key="2">
    <source>
        <dbReference type="ARBA" id="ARBA00012483"/>
    </source>
</evidence>